<evidence type="ECO:0000256" key="2">
    <source>
        <dbReference type="ARBA" id="ARBA00022737"/>
    </source>
</evidence>
<keyword evidence="1" id="KW-0732">Signal</keyword>
<dbReference type="GO" id="GO:0016787">
    <property type="term" value="F:hydrolase activity"/>
    <property type="evidence" value="ECO:0007669"/>
    <property type="project" value="UniProtKB-KW"/>
</dbReference>
<evidence type="ECO:0008006" key="7">
    <source>
        <dbReference type="Google" id="ProtNLM"/>
    </source>
</evidence>
<dbReference type="SUPFAM" id="SSF69318">
    <property type="entry name" value="Integrin alpha N-terminal domain"/>
    <property type="match status" value="1"/>
</dbReference>
<name>A0A098TH20_9CYAN</name>
<organism evidence="5 6">
    <name type="scientific">Neosynechococcus sphagnicola sy1</name>
    <dbReference type="NCBI Taxonomy" id="1497020"/>
    <lineage>
        <taxon>Bacteria</taxon>
        <taxon>Bacillati</taxon>
        <taxon>Cyanobacteriota</taxon>
        <taxon>Cyanophyceae</taxon>
        <taxon>Neosynechococcales</taxon>
        <taxon>Neosynechococcaceae</taxon>
        <taxon>Neosynechococcus</taxon>
    </lineage>
</organism>
<dbReference type="PROSITE" id="PS51470">
    <property type="entry name" value="FG_GAP"/>
    <property type="match status" value="2"/>
</dbReference>
<dbReference type="RefSeq" id="WP_052128871.1">
    <property type="nucleotide sequence ID" value="NZ_JJML01000046.1"/>
</dbReference>
<evidence type="ECO:0000313" key="6">
    <source>
        <dbReference type="Proteomes" id="UP000030170"/>
    </source>
</evidence>
<comment type="caution">
    <text evidence="5">The sequence shown here is derived from an EMBL/GenBank/DDBJ whole genome shotgun (WGS) entry which is preliminary data.</text>
</comment>
<evidence type="ECO:0000256" key="4">
    <source>
        <dbReference type="ARBA" id="ARBA00023180"/>
    </source>
</evidence>
<dbReference type="PANTHER" id="PTHR23221:SF7">
    <property type="entry name" value="PHOSPHATIDYLINOSITOL-GLYCAN-SPECIFIC PHOSPHOLIPASE D"/>
    <property type="match status" value="1"/>
</dbReference>
<protein>
    <recommendedName>
        <fullName evidence="7">Integrin</fullName>
    </recommendedName>
</protein>
<sequence length="169" mass="16652">MVSSALNLSSLNGSNGFVINGINVSDNSGYSVSSAGDVNGDGIEDLIIGAPYADPNGLLNSGQSYVVFGSTSGFSSTLSLSSLDGSNGFVLSGMNADDHLGSSVSDAGDINGDGIDDLIIGAIFASPNGIDGSGQSYVVFGSTSGFSSSLNLSSLNGSNGFKINGINAS</sequence>
<keyword evidence="3" id="KW-0378">Hydrolase</keyword>
<dbReference type="InterPro" id="IPR028994">
    <property type="entry name" value="Integrin_alpha_N"/>
</dbReference>
<dbReference type="PANTHER" id="PTHR23221">
    <property type="entry name" value="GLYCOSYLPHOSPHATIDYLINOSITOL PHOSPHOLIPASE D"/>
    <property type="match status" value="1"/>
</dbReference>
<dbReference type="AlphaFoldDB" id="A0A098TH20"/>
<evidence type="ECO:0000256" key="1">
    <source>
        <dbReference type="ARBA" id="ARBA00022729"/>
    </source>
</evidence>
<proteinExistence type="predicted"/>
<reference evidence="5 6" key="1">
    <citation type="journal article" date="2014" name="Mol. Ecol.">
        <title>Evolution of Synechococcus.</title>
        <authorList>
            <person name="Dvorak P."/>
            <person name="Casamatta D."/>
            <person name="Hasler P."/>
            <person name="Poulickova A."/>
            <person name="Ondrej V."/>
            <person name="Sanges R."/>
        </authorList>
    </citation>
    <scope>NUCLEOTIDE SEQUENCE [LARGE SCALE GENOMIC DNA]</scope>
    <source>
        <strain evidence="5 6">CAUP A 1101</strain>
    </source>
</reference>
<gene>
    <name evidence="5" type="ORF">DO97_14735</name>
</gene>
<dbReference type="SMART" id="SM00191">
    <property type="entry name" value="Int_alpha"/>
    <property type="match status" value="2"/>
</dbReference>
<dbReference type="Pfam" id="PF01839">
    <property type="entry name" value="FG-GAP"/>
    <property type="match status" value="2"/>
</dbReference>
<dbReference type="STRING" id="1497020.DO97_14735"/>
<dbReference type="InterPro" id="IPR013517">
    <property type="entry name" value="FG-GAP"/>
</dbReference>
<dbReference type="Gene3D" id="2.130.10.130">
    <property type="entry name" value="Integrin alpha, N-terminal"/>
    <property type="match status" value="2"/>
</dbReference>
<keyword evidence="4" id="KW-0325">Glycoprotein</keyword>
<dbReference type="Proteomes" id="UP000030170">
    <property type="component" value="Unassembled WGS sequence"/>
</dbReference>
<evidence type="ECO:0000313" key="5">
    <source>
        <dbReference type="EMBL" id="KGF71885.1"/>
    </source>
</evidence>
<keyword evidence="2" id="KW-0677">Repeat</keyword>
<keyword evidence="6" id="KW-1185">Reference proteome</keyword>
<dbReference type="OrthoDB" id="536321at2"/>
<evidence type="ECO:0000256" key="3">
    <source>
        <dbReference type="ARBA" id="ARBA00022801"/>
    </source>
</evidence>
<accession>A0A098TH20</accession>
<dbReference type="InterPro" id="IPR013519">
    <property type="entry name" value="Int_alpha_beta-p"/>
</dbReference>
<dbReference type="EMBL" id="JJML01000046">
    <property type="protein sequence ID" value="KGF71885.1"/>
    <property type="molecule type" value="Genomic_DNA"/>
</dbReference>